<dbReference type="PROSITE" id="PS01031">
    <property type="entry name" value="SHSP"/>
    <property type="match status" value="1"/>
</dbReference>
<dbReference type="InterPro" id="IPR002068">
    <property type="entry name" value="A-crystallin/Hsp20_dom"/>
</dbReference>
<evidence type="ECO:0000259" key="4">
    <source>
        <dbReference type="PROSITE" id="PS01031"/>
    </source>
</evidence>
<dbReference type="EMBL" id="JBHTLI010000002">
    <property type="protein sequence ID" value="MFD1096289.1"/>
    <property type="molecule type" value="Genomic_DNA"/>
</dbReference>
<keyword evidence="1" id="KW-0346">Stress response</keyword>
<evidence type="ECO:0000313" key="6">
    <source>
        <dbReference type="Proteomes" id="UP001597131"/>
    </source>
</evidence>
<evidence type="ECO:0000256" key="2">
    <source>
        <dbReference type="PROSITE-ProRule" id="PRU00285"/>
    </source>
</evidence>
<evidence type="ECO:0000256" key="1">
    <source>
        <dbReference type="ARBA" id="ARBA00023016"/>
    </source>
</evidence>
<dbReference type="PANTHER" id="PTHR46733">
    <property type="entry name" value="26.5 KDA HEAT SHOCK PROTEIN, MITOCHONDRIAL"/>
    <property type="match status" value="1"/>
</dbReference>
<dbReference type="InterPro" id="IPR044587">
    <property type="entry name" value="HSP21-like"/>
</dbReference>
<name>A0ABW3NV71_9FLAO</name>
<dbReference type="RefSeq" id="WP_380745793.1">
    <property type="nucleotide sequence ID" value="NZ_JBHTLI010000002.1"/>
</dbReference>
<comment type="caution">
    <text evidence="5">The sequence shown here is derived from an EMBL/GenBank/DDBJ whole genome shotgun (WGS) entry which is preliminary data.</text>
</comment>
<protein>
    <submittedName>
        <fullName evidence="5">Hsp20/alpha crystallin family protein</fullName>
    </submittedName>
</protein>
<dbReference type="Pfam" id="PF00011">
    <property type="entry name" value="HSP20"/>
    <property type="match status" value="1"/>
</dbReference>
<sequence length="162" mass="18751">MSLAKPTKKRRSLLSEPFMNQDPFFSDLFDTRRGIYNLNRILNGNFDEEFNFSPAVNIKDQEKNYIVEMAAPGLSKEDFEINIDDGILTVSAKKEEKKEVKKEDFVRKEFSYNSFTRSMSLPDSIDEDKDVKAQYKDGVLSLNLLKKEESVKPKKHKSIKVS</sequence>
<proteinExistence type="inferred from homology"/>
<dbReference type="Gene3D" id="2.60.40.790">
    <property type="match status" value="1"/>
</dbReference>
<dbReference type="CDD" id="cd06464">
    <property type="entry name" value="ACD_sHsps-like"/>
    <property type="match status" value="1"/>
</dbReference>
<dbReference type="SUPFAM" id="SSF49764">
    <property type="entry name" value="HSP20-like chaperones"/>
    <property type="match status" value="1"/>
</dbReference>
<dbReference type="PANTHER" id="PTHR46733:SF4">
    <property type="entry name" value="HEAT SHOCK PROTEIN 21, CHLOROPLASTIC"/>
    <property type="match status" value="1"/>
</dbReference>
<comment type="similarity">
    <text evidence="2 3">Belongs to the small heat shock protein (HSP20) family.</text>
</comment>
<evidence type="ECO:0000313" key="5">
    <source>
        <dbReference type="EMBL" id="MFD1096289.1"/>
    </source>
</evidence>
<organism evidence="5 6">
    <name type="scientific">Salegentibacter chungangensis</name>
    <dbReference type="NCBI Taxonomy" id="1335724"/>
    <lineage>
        <taxon>Bacteria</taxon>
        <taxon>Pseudomonadati</taxon>
        <taxon>Bacteroidota</taxon>
        <taxon>Flavobacteriia</taxon>
        <taxon>Flavobacteriales</taxon>
        <taxon>Flavobacteriaceae</taxon>
        <taxon>Salegentibacter</taxon>
    </lineage>
</organism>
<reference evidence="6" key="1">
    <citation type="journal article" date="2019" name="Int. J. Syst. Evol. Microbiol.">
        <title>The Global Catalogue of Microorganisms (GCM) 10K type strain sequencing project: providing services to taxonomists for standard genome sequencing and annotation.</title>
        <authorList>
            <consortium name="The Broad Institute Genomics Platform"/>
            <consortium name="The Broad Institute Genome Sequencing Center for Infectious Disease"/>
            <person name="Wu L."/>
            <person name="Ma J."/>
        </authorList>
    </citation>
    <scope>NUCLEOTIDE SEQUENCE [LARGE SCALE GENOMIC DNA]</scope>
    <source>
        <strain evidence="6">CCUG 64793</strain>
    </source>
</reference>
<gene>
    <name evidence="5" type="ORF">ACFQ3Q_11055</name>
</gene>
<evidence type="ECO:0000256" key="3">
    <source>
        <dbReference type="RuleBase" id="RU003616"/>
    </source>
</evidence>
<accession>A0ABW3NV71</accession>
<feature type="domain" description="SHSP" evidence="4">
    <location>
        <begin position="47"/>
        <end position="162"/>
    </location>
</feature>
<dbReference type="Proteomes" id="UP001597131">
    <property type="component" value="Unassembled WGS sequence"/>
</dbReference>
<dbReference type="InterPro" id="IPR008978">
    <property type="entry name" value="HSP20-like_chaperone"/>
</dbReference>
<keyword evidence="6" id="KW-1185">Reference proteome</keyword>